<evidence type="ECO:0000313" key="3">
    <source>
        <dbReference type="Proteomes" id="UP000306274"/>
    </source>
</evidence>
<reference evidence="2 3" key="1">
    <citation type="submission" date="2019-04" db="EMBL/GenBank/DDBJ databases">
        <title>Streptomyces rhizosphaericola sp. nov., an actinobacterium isolated from the wheat rhizosphere.</title>
        <authorList>
            <person name="Vargas Hoyos H.A."/>
            <person name="Santos S.N."/>
            <person name="Genuario D.B."/>
            <person name="Melo I.S."/>
            <person name="Da Silva L.J."/>
            <person name="Da Silva F.S.P."/>
            <person name="Zucchi T.D."/>
        </authorList>
    </citation>
    <scope>NUCLEOTIDE SEQUENCE [LARGE SCALE GENOMIC DNA]</scope>
    <source>
        <strain evidence="2 3">1AS2c</strain>
    </source>
</reference>
<dbReference type="Proteomes" id="UP000306274">
    <property type="component" value="Unassembled WGS sequence"/>
</dbReference>
<evidence type="ECO:0000313" key="2">
    <source>
        <dbReference type="EMBL" id="TGZ03169.1"/>
    </source>
</evidence>
<comment type="caution">
    <text evidence="2">The sequence shown here is derived from an EMBL/GenBank/DDBJ whole genome shotgun (WGS) entry which is preliminary data.</text>
</comment>
<gene>
    <name evidence="2" type="ORF">E5Z02_27320</name>
</gene>
<accession>A0ABY2P977</accession>
<organism evidence="2 3">
    <name type="scientific">Streptomyces rhizosphaericola</name>
    <dbReference type="NCBI Taxonomy" id="2564098"/>
    <lineage>
        <taxon>Bacteria</taxon>
        <taxon>Bacillati</taxon>
        <taxon>Actinomycetota</taxon>
        <taxon>Actinomycetes</taxon>
        <taxon>Kitasatosporales</taxon>
        <taxon>Streptomycetaceae</taxon>
        <taxon>Streptomyces</taxon>
    </lineage>
</organism>
<feature type="non-terminal residue" evidence="2">
    <location>
        <position position="1"/>
    </location>
</feature>
<keyword evidence="3" id="KW-1185">Reference proteome</keyword>
<protein>
    <submittedName>
        <fullName evidence="2">Uncharacterized protein</fullName>
    </submittedName>
</protein>
<name>A0ABY2P977_9ACTN</name>
<sequence>SREPGAGSREPGAGSREPGAGSREPGAGQGPEAVGSGAGSRTPTTEGLCPRIPLSRVSPWHHSGSVTKSINSSTRPSSCGSRSL</sequence>
<feature type="region of interest" description="Disordered" evidence="1">
    <location>
        <begin position="1"/>
        <end position="84"/>
    </location>
</feature>
<dbReference type="EMBL" id="SRZK01000383">
    <property type="protein sequence ID" value="TGZ03169.1"/>
    <property type="molecule type" value="Genomic_DNA"/>
</dbReference>
<evidence type="ECO:0000256" key="1">
    <source>
        <dbReference type="SAM" id="MobiDB-lite"/>
    </source>
</evidence>
<feature type="compositionally biased region" description="Low complexity" evidence="1">
    <location>
        <begin position="72"/>
        <end position="84"/>
    </location>
</feature>
<proteinExistence type="predicted"/>